<sequence length="198" mass="22159">MSSVTYKHDQLPQSVISLLETGKYVHLGTANEDAIPEVSLMNYYYLPSKELYSPEAEEEGPEVDVISKQHTYVILASSKLSLKYKNISVNPHVSLLFHDWTTAKSNFKAPSDNSEDQSNILTLLKNLNQSELSRVSATLSGLARIVSNGAELNYYKTKLLKENPEAKVYIDGDENAIILVKITSAKVCDEQNNFTVYH</sequence>
<dbReference type="Proteomes" id="UP000094389">
    <property type="component" value="Unassembled WGS sequence"/>
</dbReference>
<evidence type="ECO:0000313" key="2">
    <source>
        <dbReference type="EMBL" id="ODV72486.1"/>
    </source>
</evidence>
<dbReference type="AlphaFoldDB" id="A0A0H5CJV5"/>
<dbReference type="PANTHER" id="PTHR28040">
    <property type="entry name" value="PYRIDOXAMINE 5'-PHOSPHATE OXIDASE YLR456W HOMOLOG-RELATED"/>
    <property type="match status" value="1"/>
</dbReference>
<dbReference type="PANTHER" id="PTHR28040:SF1">
    <property type="entry name" value="PYRIDOXAMINE 5'-PHOSPHATE OXIDASE YLR456W HOMOLOG-RELATED"/>
    <property type="match status" value="1"/>
</dbReference>
<accession>A0A0H5CJV5</accession>
<evidence type="ECO:0000313" key="1">
    <source>
        <dbReference type="EMBL" id="CEP24759.1"/>
    </source>
</evidence>
<dbReference type="GO" id="GO:0005634">
    <property type="term" value="C:nucleus"/>
    <property type="evidence" value="ECO:0007669"/>
    <property type="project" value="TreeGrafter"/>
</dbReference>
<proteinExistence type="predicted"/>
<dbReference type="EMBL" id="CDQK01000006">
    <property type="protein sequence ID" value="CEP24759.1"/>
    <property type="molecule type" value="Genomic_DNA"/>
</dbReference>
<reference evidence="2 4" key="3">
    <citation type="journal article" date="2016" name="Proc. Natl. Acad. Sci. U.S.A.">
        <title>Comparative genomics of biotechnologically important yeasts.</title>
        <authorList>
            <person name="Riley R."/>
            <person name="Haridas S."/>
            <person name="Wolfe K.H."/>
            <person name="Lopes M.R."/>
            <person name="Hittinger C.T."/>
            <person name="Goeker M."/>
            <person name="Salamov A.A."/>
            <person name="Wisecaver J.H."/>
            <person name="Long T.M."/>
            <person name="Calvey C.H."/>
            <person name="Aerts A.L."/>
            <person name="Barry K.W."/>
            <person name="Choi C."/>
            <person name="Clum A."/>
            <person name="Coughlan A.Y."/>
            <person name="Deshpande S."/>
            <person name="Douglass A.P."/>
            <person name="Hanson S.J."/>
            <person name="Klenk H.-P."/>
            <person name="LaButti K.M."/>
            <person name="Lapidus A."/>
            <person name="Lindquist E.A."/>
            <person name="Lipzen A.M."/>
            <person name="Meier-Kolthoff J.P."/>
            <person name="Ohm R.A."/>
            <person name="Otillar R.P."/>
            <person name="Pangilinan J.L."/>
            <person name="Peng Y."/>
            <person name="Rokas A."/>
            <person name="Rosa C.A."/>
            <person name="Scheuner C."/>
            <person name="Sibirny A.A."/>
            <person name="Slot J.C."/>
            <person name="Stielow J.B."/>
            <person name="Sun H."/>
            <person name="Kurtzman C.P."/>
            <person name="Blackwell M."/>
            <person name="Grigoriev I.V."/>
            <person name="Jeffries T.W."/>
        </authorList>
    </citation>
    <scope>NUCLEOTIDE SEQUENCE [LARGE SCALE GENOMIC DNA]</scope>
    <source>
        <strain evidence="4">ATCC 18201 / CBS 1600 / BCRC 20928 / JCM 3617 / NBRC 0987 / NRRL Y-1542</strain>
        <strain evidence="2">NRRL Y-1542</strain>
    </source>
</reference>
<dbReference type="InterPro" id="IPR052841">
    <property type="entry name" value="PMP_oxidase-like"/>
</dbReference>
<name>A0A0H5CJV5_CYBJN</name>
<keyword evidence="4" id="KW-1185">Reference proteome</keyword>
<organism evidence="1 3">
    <name type="scientific">Cyberlindnera jadinii (strain ATCC 18201 / CBS 1600 / BCRC 20928 / JCM 3617 / NBRC 0987 / NRRL Y-1542)</name>
    <name type="common">Torula yeast</name>
    <name type="synonym">Candida utilis</name>
    <dbReference type="NCBI Taxonomy" id="983966"/>
    <lineage>
        <taxon>Eukaryota</taxon>
        <taxon>Fungi</taxon>
        <taxon>Dikarya</taxon>
        <taxon>Ascomycota</taxon>
        <taxon>Saccharomycotina</taxon>
        <taxon>Saccharomycetes</taxon>
        <taxon>Phaffomycetales</taxon>
        <taxon>Phaffomycetaceae</taxon>
        <taxon>Cyberlindnera</taxon>
    </lineage>
</organism>
<gene>
    <name evidence="1" type="ORF">BN1211_5674</name>
    <name evidence="2" type="ORF">CYBJADRAFT_168423</name>
</gene>
<dbReference type="Gene3D" id="2.30.110.10">
    <property type="entry name" value="Electron Transport, Fmn-binding Protein, Chain A"/>
    <property type="match status" value="1"/>
</dbReference>
<dbReference type="STRING" id="983966.A0A0H5CJV5"/>
<evidence type="ECO:0000313" key="3">
    <source>
        <dbReference type="Proteomes" id="UP000038830"/>
    </source>
</evidence>
<reference evidence="3" key="2">
    <citation type="journal article" date="2015" name="J. Biotechnol.">
        <title>The structure of the Cyberlindnera jadinii genome and its relation to Candida utilis analyzed by the occurrence of single nucleotide polymorphisms.</title>
        <authorList>
            <person name="Rupp O."/>
            <person name="Brinkrolf K."/>
            <person name="Buerth C."/>
            <person name="Kunigo M."/>
            <person name="Schneider J."/>
            <person name="Jaenicke S."/>
            <person name="Goesmann A."/>
            <person name="Puehler A."/>
            <person name="Jaeger K.-E."/>
            <person name="Ernst J.F."/>
        </authorList>
    </citation>
    <scope>NUCLEOTIDE SEQUENCE [LARGE SCALE GENOMIC DNA]</scope>
    <source>
        <strain evidence="3">ATCC 18201 / CBS 1600 / BCRC 20928 / JCM 3617 / NBRC 0987 / NRRL Y-1542</strain>
    </source>
</reference>
<dbReference type="RefSeq" id="XP_020069525.1">
    <property type="nucleotide sequence ID" value="XM_020215365.1"/>
</dbReference>
<dbReference type="OrthoDB" id="5300823at2759"/>
<dbReference type="GO" id="GO:0005737">
    <property type="term" value="C:cytoplasm"/>
    <property type="evidence" value="ECO:0007669"/>
    <property type="project" value="TreeGrafter"/>
</dbReference>
<evidence type="ECO:0000313" key="4">
    <source>
        <dbReference type="Proteomes" id="UP000094389"/>
    </source>
</evidence>
<dbReference type="SUPFAM" id="SSF50475">
    <property type="entry name" value="FMN-binding split barrel"/>
    <property type="match status" value="1"/>
</dbReference>
<protein>
    <submittedName>
        <fullName evidence="1">Uncharacterized protein</fullName>
    </submittedName>
</protein>
<dbReference type="EMBL" id="KV453934">
    <property type="protein sequence ID" value="ODV72486.1"/>
    <property type="molecule type" value="Genomic_DNA"/>
</dbReference>
<reference evidence="1" key="1">
    <citation type="submission" date="2014-12" db="EMBL/GenBank/DDBJ databases">
        <authorList>
            <person name="Jaenicke S."/>
        </authorList>
    </citation>
    <scope>NUCLEOTIDE SEQUENCE [LARGE SCALE GENOMIC DNA]</scope>
    <source>
        <strain evidence="1">CBS1600</strain>
    </source>
</reference>
<dbReference type="Proteomes" id="UP000038830">
    <property type="component" value="Unassembled WGS sequence"/>
</dbReference>
<dbReference type="GeneID" id="30989761"/>
<dbReference type="InterPro" id="IPR012349">
    <property type="entry name" value="Split_barrel_FMN-bd"/>
</dbReference>
<dbReference type="OMA" id="HPTIIMT"/>
<accession>A0A1E4RZ02</accession>